<dbReference type="InterPro" id="IPR012902">
    <property type="entry name" value="N_methyl_site"/>
</dbReference>
<name>A0A1W1D0R9_9ZZZZ</name>
<dbReference type="InterPro" id="IPR045584">
    <property type="entry name" value="Pilin-like"/>
</dbReference>
<dbReference type="SUPFAM" id="SSF54523">
    <property type="entry name" value="Pili subunits"/>
    <property type="match status" value="1"/>
</dbReference>
<protein>
    <submittedName>
        <fullName evidence="1">Type II secretion envelope pseudopilin protein (PulG,guides folded protein to PulD in outer membrane)</fullName>
    </submittedName>
</protein>
<sequence length="163" mass="17805">MRRGFSMIELVIVTVIIGILASIAIPKLAYSRDDARATTCAEHFSNVVSEFITHYAKKDFLEFKNMTVGELTNLRAGTTETGIKQQIGDKIISSDGEGDDLNFYCESGEYASLDFVQNGTDVKVILKAKSGGDSPAAIKASKIVQKNYHMQKVGDTYQATITP</sequence>
<dbReference type="EMBL" id="FPHM01000269">
    <property type="protein sequence ID" value="SFV71565.1"/>
    <property type="molecule type" value="Genomic_DNA"/>
</dbReference>
<proteinExistence type="predicted"/>
<reference evidence="1" key="1">
    <citation type="submission" date="2016-10" db="EMBL/GenBank/DDBJ databases">
        <authorList>
            <person name="de Groot N.N."/>
        </authorList>
    </citation>
    <scope>NUCLEOTIDE SEQUENCE</scope>
</reference>
<gene>
    <name evidence="1" type="ORF">MNB_SV-13-1359</name>
</gene>
<evidence type="ECO:0000313" key="1">
    <source>
        <dbReference type="EMBL" id="SFV71565.1"/>
    </source>
</evidence>
<dbReference type="Pfam" id="PF07963">
    <property type="entry name" value="N_methyl"/>
    <property type="match status" value="1"/>
</dbReference>
<dbReference type="AlphaFoldDB" id="A0A1W1D0R9"/>
<dbReference type="PANTHER" id="PTHR30093">
    <property type="entry name" value="GENERAL SECRETION PATHWAY PROTEIN G"/>
    <property type="match status" value="1"/>
</dbReference>
<accession>A0A1W1D0R9</accession>
<organism evidence="1">
    <name type="scientific">hydrothermal vent metagenome</name>
    <dbReference type="NCBI Taxonomy" id="652676"/>
    <lineage>
        <taxon>unclassified sequences</taxon>
        <taxon>metagenomes</taxon>
        <taxon>ecological metagenomes</taxon>
    </lineage>
</organism>
<dbReference type="NCBIfam" id="TIGR02532">
    <property type="entry name" value="IV_pilin_GFxxxE"/>
    <property type="match status" value="1"/>
</dbReference>
<dbReference type="Gene3D" id="3.30.700.10">
    <property type="entry name" value="Glycoprotein, Type 4 Pilin"/>
    <property type="match status" value="1"/>
</dbReference>